<evidence type="ECO:0000256" key="1">
    <source>
        <dbReference type="SAM" id="Coils"/>
    </source>
</evidence>
<reference evidence="3" key="1">
    <citation type="journal article" date="2020" name="J Insects Food Feed">
        <title>The yellow mealworm (Tenebrio molitor) genome: a resource for the emerging insects as food and feed industry.</title>
        <authorList>
            <person name="Eriksson T."/>
            <person name="Andere A."/>
            <person name="Kelstrup H."/>
            <person name="Emery V."/>
            <person name="Picard C."/>
        </authorList>
    </citation>
    <scope>NUCLEOTIDE SEQUENCE</scope>
    <source>
        <strain evidence="3">Stoneville</strain>
        <tissue evidence="3">Whole head</tissue>
    </source>
</reference>
<dbReference type="Proteomes" id="UP000719412">
    <property type="component" value="Unassembled WGS sequence"/>
</dbReference>
<keyword evidence="2" id="KW-0732">Signal</keyword>
<proteinExistence type="predicted"/>
<comment type="caution">
    <text evidence="3">The sequence shown here is derived from an EMBL/GenBank/DDBJ whole genome shotgun (WGS) entry which is preliminary data.</text>
</comment>
<evidence type="ECO:0000313" key="3">
    <source>
        <dbReference type="EMBL" id="KAH0813053.1"/>
    </source>
</evidence>
<feature type="coiled-coil region" evidence="1">
    <location>
        <begin position="35"/>
        <end position="69"/>
    </location>
</feature>
<keyword evidence="4" id="KW-1185">Reference proteome</keyword>
<dbReference type="AlphaFoldDB" id="A0A8J6LBC9"/>
<protein>
    <submittedName>
        <fullName evidence="3">Uncharacterized protein</fullName>
    </submittedName>
</protein>
<evidence type="ECO:0000256" key="2">
    <source>
        <dbReference type="SAM" id="SignalP"/>
    </source>
</evidence>
<reference evidence="3" key="2">
    <citation type="submission" date="2021-08" db="EMBL/GenBank/DDBJ databases">
        <authorList>
            <person name="Eriksson T."/>
        </authorList>
    </citation>
    <scope>NUCLEOTIDE SEQUENCE</scope>
    <source>
        <strain evidence="3">Stoneville</strain>
        <tissue evidence="3">Whole head</tissue>
    </source>
</reference>
<accession>A0A8J6LBC9</accession>
<feature type="chain" id="PRO_5035270399" evidence="2">
    <location>
        <begin position="25"/>
        <end position="112"/>
    </location>
</feature>
<evidence type="ECO:0000313" key="4">
    <source>
        <dbReference type="Proteomes" id="UP000719412"/>
    </source>
</evidence>
<keyword evidence="1" id="KW-0175">Coiled coil</keyword>
<gene>
    <name evidence="3" type="ORF">GEV33_009738</name>
</gene>
<feature type="signal peptide" evidence="2">
    <location>
        <begin position="1"/>
        <end position="24"/>
    </location>
</feature>
<name>A0A8J6LBC9_TENMO</name>
<organism evidence="3 4">
    <name type="scientific">Tenebrio molitor</name>
    <name type="common">Yellow mealworm beetle</name>
    <dbReference type="NCBI Taxonomy" id="7067"/>
    <lineage>
        <taxon>Eukaryota</taxon>
        <taxon>Metazoa</taxon>
        <taxon>Ecdysozoa</taxon>
        <taxon>Arthropoda</taxon>
        <taxon>Hexapoda</taxon>
        <taxon>Insecta</taxon>
        <taxon>Pterygota</taxon>
        <taxon>Neoptera</taxon>
        <taxon>Endopterygota</taxon>
        <taxon>Coleoptera</taxon>
        <taxon>Polyphaga</taxon>
        <taxon>Cucujiformia</taxon>
        <taxon>Tenebrionidae</taxon>
        <taxon>Tenebrio</taxon>
    </lineage>
</organism>
<dbReference type="EMBL" id="JABDTM020025621">
    <property type="protein sequence ID" value="KAH0813053.1"/>
    <property type="molecule type" value="Genomic_DNA"/>
</dbReference>
<sequence>MSLGNAPVLPILLAVMTLIVGARSISPAASQMKNKINAQHVVSNLQRQIKAKEEELKNAETINRNFERMIQLVNVLGQVDTFLTERTKAVIKKLALLVEDEDDGRRYSDEDD</sequence>